<accession>A0ABP1FR26</accession>
<comment type="caution">
    <text evidence="6">The sequence shown here is derived from an EMBL/GenBank/DDBJ whole genome shotgun (WGS) entry which is preliminary data.</text>
</comment>
<evidence type="ECO:0000313" key="6">
    <source>
        <dbReference type="EMBL" id="CAL5221391.1"/>
    </source>
</evidence>
<keyword evidence="7" id="KW-1185">Reference proteome</keyword>
<evidence type="ECO:0000256" key="3">
    <source>
        <dbReference type="ARBA" id="ARBA00023163"/>
    </source>
</evidence>
<evidence type="ECO:0000313" key="7">
    <source>
        <dbReference type="Proteomes" id="UP001497392"/>
    </source>
</evidence>
<dbReference type="Pfam" id="PF05132">
    <property type="entry name" value="RNA_pol_Rpc4"/>
    <property type="match status" value="1"/>
</dbReference>
<feature type="compositionally biased region" description="Low complexity" evidence="5">
    <location>
        <begin position="136"/>
        <end position="151"/>
    </location>
</feature>
<evidence type="ECO:0000256" key="5">
    <source>
        <dbReference type="SAM" id="MobiDB-lite"/>
    </source>
</evidence>
<gene>
    <name evidence="6" type="primary">g3574</name>
    <name evidence="6" type="ORF">VP750_LOCUS3050</name>
</gene>
<sequence length="417" mass="43415">MEGRAPSPQKRKEGRPGSLSSLSGSGYIAQAQRPGRLNGGASQPIVKAEDQPGPSNDSAKGASSAPGTSDGKTAPRKVFRPNIPTKHDPRRRAGSAAASSSAAAKDSQAFKELIKQAQSDKGWQDKPRHSRPQQPPFQVAPAPFGAPPASATGQTAPGRATRSSSAPGRGLTPAGKAGLSKTSGSLVPVTEDVVMSDDEDSEEGKMLGPMLDYTRYYPTTLPMHQPRQDDSAASVSSEEGSESMAQRLQLLAPGAGEQLVLVQVPDLLPSEAPPPAPDPGAPRQRSLRREDLPPAALAQGLKALPSGKIGQLVIYESGAVKMQIGSVLYDLEPGISPNIREEVAGITSLGEEPACPLLGEVQQHAVITPDMDHLLSGKPMPDLLPVAGLWTPSKAVEAPTESVDLAAPMDVDVKPEA</sequence>
<evidence type="ECO:0000256" key="2">
    <source>
        <dbReference type="ARBA" id="ARBA00022478"/>
    </source>
</evidence>
<dbReference type="PANTHER" id="PTHR13408:SF0">
    <property type="entry name" value="DNA-DIRECTED RNA POLYMERASE III SUBUNIT RPC4"/>
    <property type="match status" value="1"/>
</dbReference>
<dbReference type="PANTHER" id="PTHR13408">
    <property type="entry name" value="DNA-DIRECTED RNA POLYMERASE III"/>
    <property type="match status" value="1"/>
</dbReference>
<organism evidence="6 7">
    <name type="scientific">Coccomyxa viridis</name>
    <dbReference type="NCBI Taxonomy" id="1274662"/>
    <lineage>
        <taxon>Eukaryota</taxon>
        <taxon>Viridiplantae</taxon>
        <taxon>Chlorophyta</taxon>
        <taxon>core chlorophytes</taxon>
        <taxon>Trebouxiophyceae</taxon>
        <taxon>Trebouxiophyceae incertae sedis</taxon>
        <taxon>Coccomyxaceae</taxon>
        <taxon>Coccomyxa</taxon>
    </lineage>
</organism>
<dbReference type="InterPro" id="IPR007811">
    <property type="entry name" value="RPC4"/>
</dbReference>
<keyword evidence="4" id="KW-0539">Nucleus</keyword>
<feature type="region of interest" description="Disordered" evidence="5">
    <location>
        <begin position="267"/>
        <end position="287"/>
    </location>
</feature>
<protein>
    <submittedName>
        <fullName evidence="6">G3574 protein</fullName>
    </submittedName>
</protein>
<dbReference type="Proteomes" id="UP001497392">
    <property type="component" value="Unassembled WGS sequence"/>
</dbReference>
<keyword evidence="3" id="KW-0804">Transcription</keyword>
<keyword evidence="2" id="KW-0240">DNA-directed RNA polymerase</keyword>
<feature type="compositionally biased region" description="Low complexity" evidence="5">
    <location>
        <begin position="231"/>
        <end position="245"/>
    </location>
</feature>
<comment type="subcellular location">
    <subcellularLocation>
        <location evidence="1">Nucleus</location>
    </subcellularLocation>
</comment>
<evidence type="ECO:0000256" key="1">
    <source>
        <dbReference type="ARBA" id="ARBA00004123"/>
    </source>
</evidence>
<evidence type="ECO:0000256" key="4">
    <source>
        <dbReference type="ARBA" id="ARBA00023242"/>
    </source>
</evidence>
<feature type="compositionally biased region" description="Low complexity" evidence="5">
    <location>
        <begin position="17"/>
        <end position="26"/>
    </location>
</feature>
<feature type="region of interest" description="Disordered" evidence="5">
    <location>
        <begin position="1"/>
        <end position="246"/>
    </location>
</feature>
<dbReference type="EMBL" id="CAXHTA020000005">
    <property type="protein sequence ID" value="CAL5221391.1"/>
    <property type="molecule type" value="Genomic_DNA"/>
</dbReference>
<proteinExistence type="predicted"/>
<feature type="compositionally biased region" description="Low complexity" evidence="5">
    <location>
        <begin position="94"/>
        <end position="104"/>
    </location>
</feature>
<reference evidence="6 7" key="1">
    <citation type="submission" date="2024-06" db="EMBL/GenBank/DDBJ databases">
        <authorList>
            <person name="Kraege A."/>
            <person name="Thomma B."/>
        </authorList>
    </citation>
    <scope>NUCLEOTIDE SEQUENCE [LARGE SCALE GENOMIC DNA]</scope>
</reference>
<name>A0ABP1FR26_9CHLO</name>
<feature type="compositionally biased region" description="Pro residues" evidence="5">
    <location>
        <begin position="271"/>
        <end position="280"/>
    </location>
</feature>